<dbReference type="GeneID" id="29813844"/>
<sequence length="128" mass="14530">MFHYTVNSSKNLEETIKSVSESLKEEAFGVQWEFNINEKLAAKGFELDGQYRVLEVCNPKEAHRVLSANPLVSYFLPCKIVVYEEKDRQVKVGMPKPTALINLVEDEGLKNIAADIEKRLITSIEKSV</sequence>
<dbReference type="InterPro" id="IPR016796">
    <property type="entry name" value="UCP021774"/>
</dbReference>
<evidence type="ECO:0000313" key="2">
    <source>
        <dbReference type="EMBL" id="SHF84302.1"/>
    </source>
</evidence>
<protein>
    <submittedName>
        <fullName evidence="2">Uncharacterized conserved protein, DUF302 family</fullName>
    </submittedName>
</protein>
<evidence type="ECO:0000259" key="1">
    <source>
        <dbReference type="Pfam" id="PF03625"/>
    </source>
</evidence>
<proteinExistence type="predicted"/>
<comment type="caution">
    <text evidence="2">The sequence shown here is derived from an EMBL/GenBank/DDBJ whole genome shotgun (WGS) entry which is preliminary data.</text>
</comment>
<gene>
    <name evidence="2" type="ORF">SAMN02745208_02769</name>
</gene>
<dbReference type="KEGG" id="bcoa:BF29_873"/>
<dbReference type="PANTHER" id="PTHR38342">
    <property type="entry name" value="SLR5037 PROTEIN"/>
    <property type="match status" value="1"/>
</dbReference>
<dbReference type="RefSeq" id="WP_029142918.1">
    <property type="nucleotide sequence ID" value="NZ_ALAS01000097.1"/>
</dbReference>
<name>A0A8B4BXB0_HEYCO</name>
<accession>A0A8B4BXB0</accession>
<reference evidence="2 3" key="1">
    <citation type="submission" date="2016-11" db="EMBL/GenBank/DDBJ databases">
        <authorList>
            <person name="Varghese N."/>
            <person name="Submissions S."/>
        </authorList>
    </citation>
    <scope>NUCLEOTIDE SEQUENCE [LARGE SCALE GENOMIC DNA]</scope>
    <source>
        <strain evidence="2 3">DSM 1</strain>
    </source>
</reference>
<dbReference type="EMBL" id="FQUB01000079">
    <property type="protein sequence ID" value="SHF84302.1"/>
    <property type="molecule type" value="Genomic_DNA"/>
</dbReference>
<dbReference type="Gene3D" id="3.30.310.70">
    <property type="entry name" value="TT1751-like domain"/>
    <property type="match status" value="1"/>
</dbReference>
<feature type="domain" description="DUF302" evidence="1">
    <location>
        <begin position="34"/>
        <end position="97"/>
    </location>
</feature>
<evidence type="ECO:0000313" key="3">
    <source>
        <dbReference type="Proteomes" id="UP000184029"/>
    </source>
</evidence>
<dbReference type="Pfam" id="PF03625">
    <property type="entry name" value="DUF302"/>
    <property type="match status" value="1"/>
</dbReference>
<dbReference type="PANTHER" id="PTHR38342:SF1">
    <property type="entry name" value="SLR5037 PROTEIN"/>
    <property type="match status" value="1"/>
</dbReference>
<dbReference type="CDD" id="cd14797">
    <property type="entry name" value="DUF302"/>
    <property type="match status" value="1"/>
</dbReference>
<dbReference type="InterPro" id="IPR005180">
    <property type="entry name" value="DUF302"/>
</dbReference>
<dbReference type="InterPro" id="IPR035923">
    <property type="entry name" value="TT1751-like_sf"/>
</dbReference>
<dbReference type="SUPFAM" id="SSF103247">
    <property type="entry name" value="TT1751-like"/>
    <property type="match status" value="1"/>
</dbReference>
<dbReference type="Proteomes" id="UP000184029">
    <property type="component" value="Unassembled WGS sequence"/>
</dbReference>
<organism evidence="2 3">
    <name type="scientific">Heyndrickxia coagulans DSM 1 = ATCC 7050</name>
    <dbReference type="NCBI Taxonomy" id="1121088"/>
    <lineage>
        <taxon>Bacteria</taxon>
        <taxon>Bacillati</taxon>
        <taxon>Bacillota</taxon>
        <taxon>Bacilli</taxon>
        <taxon>Bacillales</taxon>
        <taxon>Bacillaceae</taxon>
        <taxon>Heyndrickxia</taxon>
    </lineage>
</organism>
<dbReference type="AlphaFoldDB" id="A0A8B4BXB0"/>
<dbReference type="PIRSF" id="PIRSF021774">
    <property type="entry name" value="UCP021774"/>
    <property type="match status" value="1"/>
</dbReference>